<dbReference type="AlphaFoldDB" id="Q0EWK4"/>
<name>Q0EWK4_9PROT</name>
<evidence type="ECO:0000313" key="2">
    <source>
        <dbReference type="Proteomes" id="UP000005297"/>
    </source>
</evidence>
<reference evidence="1 2" key="1">
    <citation type="submission" date="2006-09" db="EMBL/GenBank/DDBJ databases">
        <authorList>
            <person name="Emerson D."/>
            <person name="Ferriera S."/>
            <person name="Johnson J."/>
            <person name="Kravitz S."/>
            <person name="Halpern A."/>
            <person name="Remington K."/>
            <person name="Beeson K."/>
            <person name="Tran B."/>
            <person name="Rogers Y.-H."/>
            <person name="Friedman R."/>
            <person name="Venter J.C."/>
        </authorList>
    </citation>
    <scope>NUCLEOTIDE SEQUENCE [LARGE SCALE GENOMIC DNA]</scope>
    <source>
        <strain evidence="1 2">PV-1</strain>
    </source>
</reference>
<dbReference type="OrthoDB" id="1495269at2"/>
<keyword evidence="2" id="KW-1185">Reference proteome</keyword>
<dbReference type="Proteomes" id="UP000005297">
    <property type="component" value="Unassembled WGS sequence"/>
</dbReference>
<proteinExistence type="predicted"/>
<dbReference type="STRING" id="314344.AL013_08575"/>
<accession>Q0EWK4</accession>
<evidence type="ECO:0008006" key="3">
    <source>
        <dbReference type="Google" id="ProtNLM"/>
    </source>
</evidence>
<sequence length="67" mass="7440">MCDEQVNRCECVHKTFEELKAFASLEAAQQATGCGLECEGCLPYLKLMFASGDTVFELDDPRLAAYE</sequence>
<organism evidence="1 2">
    <name type="scientific">Mariprofundus ferrooxydans PV-1</name>
    <dbReference type="NCBI Taxonomy" id="314345"/>
    <lineage>
        <taxon>Bacteria</taxon>
        <taxon>Pseudomonadati</taxon>
        <taxon>Pseudomonadota</taxon>
        <taxon>Candidatius Mariprofundia</taxon>
        <taxon>Mariprofundales</taxon>
        <taxon>Mariprofundaceae</taxon>
        <taxon>Mariprofundus</taxon>
    </lineage>
</organism>
<dbReference type="HOGENOM" id="CLU_203296_0_0_0"/>
<dbReference type="RefSeq" id="WP_009850011.1">
    <property type="nucleotide sequence ID" value="NZ_DS022294.1"/>
</dbReference>
<comment type="caution">
    <text evidence="1">The sequence shown here is derived from an EMBL/GenBank/DDBJ whole genome shotgun (WGS) entry which is preliminary data.</text>
</comment>
<dbReference type="InParanoid" id="Q0EWK4"/>
<gene>
    <name evidence="1" type="ORF">SPV1_12490</name>
</gene>
<evidence type="ECO:0000313" key="1">
    <source>
        <dbReference type="EMBL" id="EAU53673.1"/>
    </source>
</evidence>
<protein>
    <recommendedName>
        <fullName evidence="3">BFD-like [2Fe-2S]-binding domain-containing protein</fullName>
    </recommendedName>
</protein>
<dbReference type="EMBL" id="AATS01000019">
    <property type="protein sequence ID" value="EAU53673.1"/>
    <property type="molecule type" value="Genomic_DNA"/>
</dbReference>